<keyword evidence="3" id="KW-0863">Zinc-finger</keyword>
<organism evidence="9 10">
    <name type="scientific">Raphanus sativus</name>
    <name type="common">Radish</name>
    <name type="synonym">Raphanus raphanistrum var. sativus</name>
    <dbReference type="NCBI Taxonomy" id="3726"/>
    <lineage>
        <taxon>Eukaryota</taxon>
        <taxon>Viridiplantae</taxon>
        <taxon>Streptophyta</taxon>
        <taxon>Embryophyta</taxon>
        <taxon>Tracheophyta</taxon>
        <taxon>Spermatophyta</taxon>
        <taxon>Magnoliopsida</taxon>
        <taxon>eudicotyledons</taxon>
        <taxon>Gunneridae</taxon>
        <taxon>Pentapetalae</taxon>
        <taxon>rosids</taxon>
        <taxon>malvids</taxon>
        <taxon>Brassicales</taxon>
        <taxon>Brassicaceae</taxon>
        <taxon>Brassiceae</taxon>
        <taxon>Raphanus</taxon>
    </lineage>
</organism>
<dbReference type="AlphaFoldDB" id="A0A9W3D9D9"/>
<name>A0A9W3D9D9_RAPSA</name>
<reference evidence="9" key="1">
    <citation type="journal article" date="2019" name="Database">
        <title>The radish genome database (RadishGD): an integrated information resource for radish genomics.</title>
        <authorList>
            <person name="Yu H.J."/>
            <person name="Baek S."/>
            <person name="Lee Y.J."/>
            <person name="Cho A."/>
            <person name="Mun J.H."/>
        </authorList>
    </citation>
    <scope>NUCLEOTIDE SEQUENCE [LARGE SCALE GENOMIC DNA]</scope>
    <source>
        <strain evidence="9">cv. WK10039</strain>
    </source>
</reference>
<evidence type="ECO:0000256" key="6">
    <source>
        <dbReference type="SAM" id="MobiDB-lite"/>
    </source>
</evidence>
<dbReference type="OrthoDB" id="1025395at2759"/>
<evidence type="ECO:0000256" key="4">
    <source>
        <dbReference type="ARBA" id="ARBA00022833"/>
    </source>
</evidence>
<keyword evidence="9" id="KW-1185">Reference proteome</keyword>
<feature type="region of interest" description="Disordered" evidence="6">
    <location>
        <begin position="352"/>
        <end position="415"/>
    </location>
</feature>
<feature type="domain" description="Replication factor A C-terminal" evidence="7">
    <location>
        <begin position="192"/>
        <end position="326"/>
    </location>
</feature>
<dbReference type="Gene3D" id="2.40.50.140">
    <property type="entry name" value="Nucleic acid-binding proteins"/>
    <property type="match status" value="2"/>
</dbReference>
<dbReference type="Pfam" id="PF16900">
    <property type="entry name" value="REPA_OB_2"/>
    <property type="match status" value="1"/>
</dbReference>
<dbReference type="Proteomes" id="UP000504610">
    <property type="component" value="Chromosome 2"/>
</dbReference>
<gene>
    <name evidence="10" type="primary">LOC108808744</name>
</gene>
<keyword evidence="5" id="KW-0238">DNA-binding</keyword>
<evidence type="ECO:0000256" key="1">
    <source>
        <dbReference type="ARBA" id="ARBA00005690"/>
    </source>
</evidence>
<evidence type="ECO:0000256" key="3">
    <source>
        <dbReference type="ARBA" id="ARBA00022771"/>
    </source>
</evidence>
<proteinExistence type="inferred from homology"/>
<evidence type="ECO:0000313" key="9">
    <source>
        <dbReference type="Proteomes" id="UP000504610"/>
    </source>
</evidence>
<dbReference type="GO" id="GO:0003677">
    <property type="term" value="F:DNA binding"/>
    <property type="evidence" value="ECO:0007669"/>
    <property type="project" value="UniProtKB-KW"/>
</dbReference>
<evidence type="ECO:0000256" key="2">
    <source>
        <dbReference type="ARBA" id="ARBA00022723"/>
    </source>
</evidence>
<dbReference type="CDD" id="cd04481">
    <property type="entry name" value="RPA1_DBD_B_like"/>
    <property type="match status" value="1"/>
</dbReference>
<dbReference type="GO" id="GO:0008270">
    <property type="term" value="F:zinc ion binding"/>
    <property type="evidence" value="ECO:0007669"/>
    <property type="project" value="UniProtKB-KW"/>
</dbReference>
<dbReference type="PANTHER" id="PTHR47165:SF4">
    <property type="entry name" value="OS03G0429900 PROTEIN"/>
    <property type="match status" value="1"/>
</dbReference>
<dbReference type="InterPro" id="IPR031657">
    <property type="entry name" value="REPA_OB_2"/>
</dbReference>
<accession>A0A9W3D9D9</accession>
<keyword evidence="2" id="KW-0479">Metal-binding</keyword>
<dbReference type="PANTHER" id="PTHR47165">
    <property type="entry name" value="OS03G0429900 PROTEIN"/>
    <property type="match status" value="1"/>
</dbReference>
<dbReference type="InterPro" id="IPR013955">
    <property type="entry name" value="Rep_factor-A_C"/>
</dbReference>
<evidence type="ECO:0000259" key="8">
    <source>
        <dbReference type="Pfam" id="PF16900"/>
    </source>
</evidence>
<dbReference type="InterPro" id="IPR047192">
    <property type="entry name" value="Euk_RPA1_DBD_C"/>
</dbReference>
<dbReference type="CDD" id="cd04476">
    <property type="entry name" value="RPA1_DBD_C"/>
    <property type="match status" value="1"/>
</dbReference>
<dbReference type="SUPFAM" id="SSF50249">
    <property type="entry name" value="Nucleic acid-binding proteins"/>
    <property type="match status" value="2"/>
</dbReference>
<dbReference type="KEGG" id="rsz:108808744"/>
<comment type="similarity">
    <text evidence="1">Belongs to the replication factor A protein 1 family.</text>
</comment>
<dbReference type="GeneID" id="108808744"/>
<evidence type="ECO:0000256" key="5">
    <source>
        <dbReference type="ARBA" id="ARBA00023125"/>
    </source>
</evidence>
<sequence length="415" mass="46628">MTILQDTVITSSDYQNDSDFLDLASYEDITNGICKPNFLIDVMGKVSDLGAVATVQAKGVDTKRVHFRLLDASGNEIACCLWGKYAEQIEKHLEEESDEIEICLIRFAKISHFRGEVQITNAFDASLMFLNPTMEEAVDFKQKIEDNPLPLAIFDQDNEKKIMKTAAENWNDVNVRCISEILQSVEPENCKIICSIESIDTDWGWFYFGCNRHNRRLTKVGRNSSVKMNKSIAPQFYCDVCRSTCSNFSPKFKLHLSVKDDSEACRIMLLDTIAMTIIGVKASELWDGSFAEIEDPDLLPAPIQNLVGKSFCFGVKITSDNYSNGSDTFKVSEVWSGDYIQRIESLSEPLSLNETNSSTLSGGEIPAIECSNENSSEDFATPKNKRKEDGRDQMDMTSTSKKLCSKIVKKEKTEK</sequence>
<protein>
    <submittedName>
        <fullName evidence="10">Uncharacterized protein LOC108808744</fullName>
    </submittedName>
</protein>
<dbReference type="RefSeq" id="XP_056860357.1">
    <property type="nucleotide sequence ID" value="XM_057004377.1"/>
</dbReference>
<evidence type="ECO:0000259" key="7">
    <source>
        <dbReference type="Pfam" id="PF08646"/>
    </source>
</evidence>
<dbReference type="Pfam" id="PF08646">
    <property type="entry name" value="Rep_fac-A_C"/>
    <property type="match status" value="1"/>
</dbReference>
<feature type="domain" description="Replication protein A OB" evidence="8">
    <location>
        <begin position="36"/>
        <end position="116"/>
    </location>
</feature>
<keyword evidence="4" id="KW-0862">Zinc</keyword>
<evidence type="ECO:0000313" key="10">
    <source>
        <dbReference type="RefSeq" id="XP_056860357.1"/>
    </source>
</evidence>
<feature type="compositionally biased region" description="Low complexity" evidence="6">
    <location>
        <begin position="352"/>
        <end position="361"/>
    </location>
</feature>
<reference evidence="10" key="2">
    <citation type="submission" date="2025-08" db="UniProtKB">
        <authorList>
            <consortium name="RefSeq"/>
        </authorList>
    </citation>
    <scope>IDENTIFICATION</scope>
    <source>
        <tissue evidence="10">Leaf</tissue>
    </source>
</reference>
<dbReference type="InterPro" id="IPR012340">
    <property type="entry name" value="NA-bd_OB-fold"/>
</dbReference>